<organism evidence="10 11">
    <name type="scientific">Seonamhaeicola marinus</name>
    <dbReference type="NCBI Taxonomy" id="1912246"/>
    <lineage>
        <taxon>Bacteria</taxon>
        <taxon>Pseudomonadati</taxon>
        <taxon>Bacteroidota</taxon>
        <taxon>Flavobacteriia</taxon>
        <taxon>Flavobacteriales</taxon>
        <taxon>Flavobacteriaceae</taxon>
    </lineage>
</organism>
<evidence type="ECO:0000256" key="4">
    <source>
        <dbReference type="ARBA" id="ARBA00022692"/>
    </source>
</evidence>
<dbReference type="InterPro" id="IPR023408">
    <property type="entry name" value="MscS_beta-dom_sf"/>
</dbReference>
<keyword evidence="4 7" id="KW-0812">Transmembrane</keyword>
<dbReference type="Gene3D" id="3.30.70.100">
    <property type="match status" value="1"/>
</dbReference>
<dbReference type="Pfam" id="PF00924">
    <property type="entry name" value="MS_channel_2nd"/>
    <property type="match status" value="1"/>
</dbReference>
<name>A0A5D0H3Y7_9FLAO</name>
<dbReference type="InterPro" id="IPR006685">
    <property type="entry name" value="MscS_channel_2nd"/>
</dbReference>
<dbReference type="SUPFAM" id="SSF82861">
    <property type="entry name" value="Mechanosensitive channel protein MscS (YggB), transmembrane region"/>
    <property type="match status" value="1"/>
</dbReference>
<dbReference type="InterPro" id="IPR011014">
    <property type="entry name" value="MscS_channel_TM-2"/>
</dbReference>
<evidence type="ECO:0000256" key="5">
    <source>
        <dbReference type="ARBA" id="ARBA00022989"/>
    </source>
</evidence>
<evidence type="ECO:0000256" key="7">
    <source>
        <dbReference type="SAM" id="Phobius"/>
    </source>
</evidence>
<evidence type="ECO:0000256" key="3">
    <source>
        <dbReference type="ARBA" id="ARBA00022475"/>
    </source>
</evidence>
<evidence type="ECO:0000313" key="10">
    <source>
        <dbReference type="EMBL" id="TYA65994.1"/>
    </source>
</evidence>
<dbReference type="SUPFAM" id="SSF82689">
    <property type="entry name" value="Mechanosensitive channel protein MscS (YggB), C-terminal domain"/>
    <property type="match status" value="1"/>
</dbReference>
<evidence type="ECO:0000256" key="1">
    <source>
        <dbReference type="ARBA" id="ARBA00004651"/>
    </source>
</evidence>
<dbReference type="InterPro" id="IPR010920">
    <property type="entry name" value="LSM_dom_sf"/>
</dbReference>
<dbReference type="Proteomes" id="UP000323930">
    <property type="component" value="Unassembled WGS sequence"/>
</dbReference>
<dbReference type="InterPro" id="IPR049278">
    <property type="entry name" value="MS_channel_C"/>
</dbReference>
<proteinExistence type="inferred from homology"/>
<sequence>METIKEFLKEKLYENGDGTIEITIGTIFILIVVLVVTHFTLKSIRILTTRKLKEEDKYRFKAVFAFLKYLIFCVVIVVALDSSGVKVTAILAASTALFVGIGLGMQKLFQDIISGVFILIDRTVAINDIIEIDKKVGKVTEINLRTTKAITNDDKILVIPNHKFLTEILYNWTQNNVVTREFVEIGVAYGTDVDLVKALLLGIAIQESAILNEPSPLVLFEDFGDSALKFKLHFYISDSFNVPVIKSDIRYNIDKVFKENNITIPFPQRDVYVYNKNQ</sequence>
<dbReference type="InterPro" id="IPR011066">
    <property type="entry name" value="MscS_channel_C_sf"/>
</dbReference>
<dbReference type="PANTHER" id="PTHR30347:SF1">
    <property type="entry name" value="MECHANOSENSITIVE CHANNEL MSCK"/>
    <property type="match status" value="1"/>
</dbReference>
<evidence type="ECO:0000259" key="9">
    <source>
        <dbReference type="Pfam" id="PF21082"/>
    </source>
</evidence>
<dbReference type="SUPFAM" id="SSF50182">
    <property type="entry name" value="Sm-like ribonucleoproteins"/>
    <property type="match status" value="1"/>
</dbReference>
<feature type="domain" description="Mechanosensitive ion channel MscS C-terminal" evidence="9">
    <location>
        <begin position="183"/>
        <end position="264"/>
    </location>
</feature>
<dbReference type="PANTHER" id="PTHR30347">
    <property type="entry name" value="POTASSIUM CHANNEL RELATED"/>
    <property type="match status" value="1"/>
</dbReference>
<protein>
    <submittedName>
        <fullName evidence="10">Mechanosensitive ion channel</fullName>
    </submittedName>
</protein>
<dbReference type="Pfam" id="PF21082">
    <property type="entry name" value="MS_channel_3rd"/>
    <property type="match status" value="1"/>
</dbReference>
<evidence type="ECO:0000313" key="11">
    <source>
        <dbReference type="Proteomes" id="UP000323930"/>
    </source>
</evidence>
<comment type="similarity">
    <text evidence="2">Belongs to the MscS (TC 1.A.23) family.</text>
</comment>
<evidence type="ECO:0000256" key="2">
    <source>
        <dbReference type="ARBA" id="ARBA00008017"/>
    </source>
</evidence>
<keyword evidence="11" id="KW-1185">Reference proteome</keyword>
<dbReference type="Gene3D" id="2.30.30.60">
    <property type="match status" value="1"/>
</dbReference>
<dbReference type="AlphaFoldDB" id="A0A5D0H3Y7"/>
<evidence type="ECO:0000256" key="6">
    <source>
        <dbReference type="ARBA" id="ARBA00023136"/>
    </source>
</evidence>
<reference evidence="10 11" key="1">
    <citation type="submission" date="2019-08" db="EMBL/GenBank/DDBJ databases">
        <title>Seonamhaeicola sediminis sp. nov., isolated from marine sediment.</title>
        <authorList>
            <person name="Cao W.R."/>
        </authorList>
    </citation>
    <scope>NUCLEOTIDE SEQUENCE [LARGE SCALE GENOMIC DNA]</scope>
    <source>
        <strain evidence="10 11">B011</strain>
    </source>
</reference>
<keyword evidence="6 7" id="KW-0472">Membrane</keyword>
<gene>
    <name evidence="10" type="ORF">FUA24_24235</name>
</gene>
<comment type="subcellular location">
    <subcellularLocation>
        <location evidence="1">Cell membrane</location>
        <topology evidence="1">Multi-pass membrane protein</topology>
    </subcellularLocation>
</comment>
<dbReference type="InterPro" id="IPR052702">
    <property type="entry name" value="MscS-like_channel"/>
</dbReference>
<dbReference type="EMBL" id="VSDQ01000852">
    <property type="protein sequence ID" value="TYA65994.1"/>
    <property type="molecule type" value="Genomic_DNA"/>
</dbReference>
<feature type="domain" description="Mechanosensitive ion channel MscS" evidence="8">
    <location>
        <begin position="108"/>
        <end position="173"/>
    </location>
</feature>
<dbReference type="GO" id="GO:0008381">
    <property type="term" value="F:mechanosensitive monoatomic ion channel activity"/>
    <property type="evidence" value="ECO:0007669"/>
    <property type="project" value="UniProtKB-ARBA"/>
</dbReference>
<dbReference type="Gene3D" id="1.10.287.1260">
    <property type="match status" value="1"/>
</dbReference>
<dbReference type="RefSeq" id="WP_148545968.1">
    <property type="nucleotide sequence ID" value="NZ_VSDQ01000852.1"/>
</dbReference>
<keyword evidence="5 7" id="KW-1133">Transmembrane helix</keyword>
<feature type="transmembrane region" description="Helical" evidence="7">
    <location>
        <begin position="86"/>
        <end position="105"/>
    </location>
</feature>
<evidence type="ECO:0000259" key="8">
    <source>
        <dbReference type="Pfam" id="PF00924"/>
    </source>
</evidence>
<accession>A0A5D0H3Y7</accession>
<keyword evidence="3" id="KW-1003">Cell membrane</keyword>
<comment type="caution">
    <text evidence="10">The sequence shown here is derived from an EMBL/GenBank/DDBJ whole genome shotgun (WGS) entry which is preliminary data.</text>
</comment>
<feature type="transmembrane region" description="Helical" evidence="7">
    <location>
        <begin position="62"/>
        <end position="80"/>
    </location>
</feature>
<dbReference type="GO" id="GO:0005886">
    <property type="term" value="C:plasma membrane"/>
    <property type="evidence" value="ECO:0007669"/>
    <property type="project" value="UniProtKB-SubCell"/>
</dbReference>
<dbReference type="OrthoDB" id="9809206at2"/>
<feature type="transmembrane region" description="Helical" evidence="7">
    <location>
        <begin position="20"/>
        <end position="41"/>
    </location>
</feature>